<dbReference type="InterPro" id="IPR050469">
    <property type="entry name" value="Diguanylate_Cyclase"/>
</dbReference>
<dbReference type="EC" id="2.7.7.65" evidence="1"/>
<dbReference type="NCBIfam" id="TIGR00254">
    <property type="entry name" value="GGDEF"/>
    <property type="match status" value="1"/>
</dbReference>
<dbReference type="Pfam" id="PF00990">
    <property type="entry name" value="GGDEF"/>
    <property type="match status" value="1"/>
</dbReference>
<evidence type="ECO:0000259" key="5">
    <source>
        <dbReference type="PROSITE" id="PS50887"/>
    </source>
</evidence>
<feature type="transmembrane region" description="Helical" evidence="4">
    <location>
        <begin position="119"/>
        <end position="141"/>
    </location>
</feature>
<dbReference type="EMBL" id="NPEX01000060">
    <property type="protein sequence ID" value="RAI44040.1"/>
    <property type="molecule type" value="Genomic_DNA"/>
</dbReference>
<feature type="transmembrane region" description="Helical" evidence="4">
    <location>
        <begin position="12"/>
        <end position="31"/>
    </location>
</feature>
<dbReference type="SUPFAM" id="SSF55073">
    <property type="entry name" value="Nucleotide cyclase"/>
    <property type="match status" value="1"/>
</dbReference>
<dbReference type="FunFam" id="3.30.70.270:FF:000001">
    <property type="entry name" value="Diguanylate cyclase domain protein"/>
    <property type="match status" value="1"/>
</dbReference>
<dbReference type="SMART" id="SM00267">
    <property type="entry name" value="GGDEF"/>
    <property type="match status" value="1"/>
</dbReference>
<dbReference type="InterPro" id="IPR000160">
    <property type="entry name" value="GGDEF_dom"/>
</dbReference>
<feature type="transmembrane region" description="Helical" evidence="4">
    <location>
        <begin position="195"/>
        <end position="214"/>
    </location>
</feature>
<proteinExistence type="predicted"/>
<feature type="transmembrane region" description="Helical" evidence="4">
    <location>
        <begin position="65"/>
        <end position="86"/>
    </location>
</feature>
<name>A0A327KYU1_9BRAD</name>
<reference evidence="6 7" key="1">
    <citation type="submission" date="2017-07" db="EMBL/GenBank/DDBJ databases">
        <title>Draft Genome Sequences of Select Purple Nonsulfur Bacteria.</title>
        <authorList>
            <person name="Lasarre B."/>
            <person name="Mckinlay J.B."/>
        </authorList>
    </citation>
    <scope>NUCLEOTIDE SEQUENCE [LARGE SCALE GENOMIC DNA]</scope>
    <source>
        <strain evidence="6 7">DSM 5909</strain>
    </source>
</reference>
<evidence type="ECO:0000256" key="4">
    <source>
        <dbReference type="SAM" id="Phobius"/>
    </source>
</evidence>
<dbReference type="RefSeq" id="WP_111419123.1">
    <property type="nucleotide sequence ID" value="NZ_NPEX01000060.1"/>
</dbReference>
<accession>A0A327KYU1</accession>
<keyword evidence="4" id="KW-1133">Transmembrane helix</keyword>
<feature type="transmembrane region" description="Helical" evidence="4">
    <location>
        <begin position="153"/>
        <end position="175"/>
    </location>
</feature>
<evidence type="ECO:0000256" key="1">
    <source>
        <dbReference type="ARBA" id="ARBA00012528"/>
    </source>
</evidence>
<evidence type="ECO:0000313" key="7">
    <source>
        <dbReference type="Proteomes" id="UP000249130"/>
    </source>
</evidence>
<evidence type="ECO:0000313" key="6">
    <source>
        <dbReference type="EMBL" id="RAI44040.1"/>
    </source>
</evidence>
<dbReference type="AlphaFoldDB" id="A0A327KYU1"/>
<feature type="transmembrane region" description="Helical" evidence="4">
    <location>
        <begin position="38"/>
        <end position="59"/>
    </location>
</feature>
<keyword evidence="4" id="KW-0472">Membrane</keyword>
<protein>
    <recommendedName>
        <fullName evidence="1">diguanylate cyclase</fullName>
        <ecNumber evidence="1">2.7.7.65</ecNumber>
    </recommendedName>
</protein>
<organism evidence="6 7">
    <name type="scientific">Rhodoplanes roseus</name>
    <dbReference type="NCBI Taxonomy" id="29409"/>
    <lineage>
        <taxon>Bacteria</taxon>
        <taxon>Pseudomonadati</taxon>
        <taxon>Pseudomonadota</taxon>
        <taxon>Alphaproteobacteria</taxon>
        <taxon>Hyphomicrobiales</taxon>
        <taxon>Nitrobacteraceae</taxon>
        <taxon>Rhodoplanes</taxon>
    </lineage>
</organism>
<dbReference type="Proteomes" id="UP000249130">
    <property type="component" value="Unassembled WGS sequence"/>
</dbReference>
<dbReference type="PROSITE" id="PS50887">
    <property type="entry name" value="GGDEF"/>
    <property type="match status" value="1"/>
</dbReference>
<dbReference type="PANTHER" id="PTHR45138:SF9">
    <property type="entry name" value="DIGUANYLATE CYCLASE DGCM-RELATED"/>
    <property type="match status" value="1"/>
</dbReference>
<dbReference type="Gene3D" id="3.30.70.270">
    <property type="match status" value="1"/>
</dbReference>
<comment type="catalytic activity">
    <reaction evidence="2">
        <text>2 GTP = 3',3'-c-di-GMP + 2 diphosphate</text>
        <dbReference type="Rhea" id="RHEA:24898"/>
        <dbReference type="ChEBI" id="CHEBI:33019"/>
        <dbReference type="ChEBI" id="CHEBI:37565"/>
        <dbReference type="ChEBI" id="CHEBI:58805"/>
        <dbReference type="EC" id="2.7.7.65"/>
    </reaction>
</comment>
<dbReference type="OrthoDB" id="9812260at2"/>
<feature type="region of interest" description="Disordered" evidence="3">
    <location>
        <begin position="371"/>
        <end position="401"/>
    </location>
</feature>
<keyword evidence="4" id="KW-0812">Transmembrane</keyword>
<comment type="caution">
    <text evidence="6">The sequence shown here is derived from an EMBL/GenBank/DDBJ whole genome shotgun (WGS) entry which is preliminary data.</text>
</comment>
<feature type="domain" description="GGDEF" evidence="5">
    <location>
        <begin position="251"/>
        <end position="383"/>
    </location>
</feature>
<dbReference type="InterPro" id="IPR029787">
    <property type="entry name" value="Nucleotide_cyclase"/>
</dbReference>
<dbReference type="GO" id="GO:0052621">
    <property type="term" value="F:diguanylate cyclase activity"/>
    <property type="evidence" value="ECO:0007669"/>
    <property type="project" value="UniProtKB-EC"/>
</dbReference>
<gene>
    <name evidence="6" type="ORF">CH341_11220</name>
</gene>
<dbReference type="PANTHER" id="PTHR45138">
    <property type="entry name" value="REGULATORY COMPONENTS OF SENSORY TRANSDUCTION SYSTEM"/>
    <property type="match status" value="1"/>
</dbReference>
<feature type="transmembrane region" description="Helical" evidence="4">
    <location>
        <begin position="93"/>
        <end position="113"/>
    </location>
</feature>
<evidence type="ECO:0000256" key="3">
    <source>
        <dbReference type="SAM" id="MobiDB-lite"/>
    </source>
</evidence>
<sequence>MDGTVVRVTLSLIAPGILFLFGIAFLAAWLIERKRDYLLFLAAACAAFTLGAVSQILWIPADAGLNAMVSGVLYTGAVLMAAEGILARAGRHFGGWPAAGVLLAVTGLLWWFFYVDRNVLVRVYVQNFGYGLVLLVTALRLTALARGRLVDRLLFWILLVFAVHFFPRTVLTLGLSAPLGAKAFADSVFWQTLQLSLALFGVGLALTLLAAAAIDVIDDMRRERDVDPLTGVLNRRGFEDRVAVHFARRDGPASLLLCDLDRFKAINDTLGHAAGDAVLKQVGRLLQGAARREDVIGRLGGEEFAVFLPGTSLAEAYECAERLRTAIARHPVVLPQGSRGVTASFGVAEAEAGEPWPSLCGRTDLRLYESKRAGRNRTTASAAPDPAFPNATARSATEIRG</sequence>
<dbReference type="InterPro" id="IPR043128">
    <property type="entry name" value="Rev_trsase/Diguanyl_cyclase"/>
</dbReference>
<evidence type="ECO:0000256" key="2">
    <source>
        <dbReference type="ARBA" id="ARBA00034247"/>
    </source>
</evidence>
<keyword evidence="7" id="KW-1185">Reference proteome</keyword>
<dbReference type="CDD" id="cd01949">
    <property type="entry name" value="GGDEF"/>
    <property type="match status" value="1"/>
</dbReference>